<accession>A0AAJ2ZKR2</accession>
<dbReference type="SUPFAM" id="SSF53955">
    <property type="entry name" value="Lysozyme-like"/>
    <property type="match status" value="1"/>
</dbReference>
<proteinExistence type="predicted"/>
<dbReference type="Proteomes" id="UP000477779">
    <property type="component" value="Unassembled WGS sequence"/>
</dbReference>
<feature type="region of interest" description="Disordered" evidence="1">
    <location>
        <begin position="369"/>
        <end position="390"/>
    </location>
</feature>
<evidence type="ECO:0000313" key="5">
    <source>
        <dbReference type="EMBL" id="QGL49872.1"/>
    </source>
</evidence>
<evidence type="ECO:0000313" key="7">
    <source>
        <dbReference type="Proteomes" id="UP000477779"/>
    </source>
</evidence>
<keyword evidence="6" id="KW-1185">Reference proteome</keyword>
<dbReference type="Gene3D" id="1.10.530.10">
    <property type="match status" value="1"/>
</dbReference>
<reference evidence="5 6" key="1">
    <citation type="submission" date="2019-10" db="EMBL/GenBank/DDBJ databases">
        <title>Genome Sequence of Micromonospora terminaliae DSM 101760.</title>
        <authorList>
            <person name="Guo L."/>
        </authorList>
    </citation>
    <scope>NUCLEOTIDE SEQUENCE [LARGE SCALE GENOMIC DNA]</scope>
    <source>
        <strain evidence="5 6">DSM 101760</strain>
    </source>
</reference>
<keyword evidence="2" id="KW-0732">Signal</keyword>
<dbReference type="EMBL" id="JAAHBZ010000021">
    <property type="protein sequence ID" value="NES31783.1"/>
    <property type="molecule type" value="Genomic_DNA"/>
</dbReference>
<reference evidence="4 7" key="2">
    <citation type="submission" date="2020-02" db="EMBL/GenBank/DDBJ databases">
        <title>WGS of Micromonospora spp. isolated from hot spring.</title>
        <authorList>
            <person name="Thawai C."/>
        </authorList>
    </citation>
    <scope>NUCLEOTIDE SEQUENCE [LARGE SCALE GENOMIC DNA]</scope>
    <source>
        <strain evidence="4 7">TMS7</strain>
    </source>
</reference>
<feature type="compositionally biased region" description="Low complexity" evidence="1">
    <location>
        <begin position="33"/>
        <end position="47"/>
    </location>
</feature>
<organism evidence="4 7">
    <name type="scientific">Micromonospora terminaliae</name>
    <dbReference type="NCBI Taxonomy" id="1914461"/>
    <lineage>
        <taxon>Bacteria</taxon>
        <taxon>Bacillati</taxon>
        <taxon>Actinomycetota</taxon>
        <taxon>Actinomycetes</taxon>
        <taxon>Micromonosporales</taxon>
        <taxon>Micromonosporaceae</taxon>
        <taxon>Micromonospora</taxon>
    </lineage>
</organism>
<evidence type="ECO:0000256" key="1">
    <source>
        <dbReference type="SAM" id="MobiDB-lite"/>
    </source>
</evidence>
<feature type="region of interest" description="Disordered" evidence="1">
    <location>
        <begin position="23"/>
        <end position="47"/>
    </location>
</feature>
<dbReference type="Pfam" id="PF25275">
    <property type="entry name" value="Golvesin_C"/>
    <property type="match status" value="1"/>
</dbReference>
<evidence type="ECO:0000313" key="6">
    <source>
        <dbReference type="Proteomes" id="UP000402241"/>
    </source>
</evidence>
<feature type="signal peptide" evidence="2">
    <location>
        <begin position="1"/>
        <end position="22"/>
    </location>
</feature>
<sequence>MTALGTALAMTVALVASSPAIADARTKTPPKPTSGSAASAPSAAVPAPDRARVLGEAWRTSTDRAWTTAGDADGLHLLIADESSGYTWRTVATLSEPGFEADQWIGNACLTASGRRAVVVYAPRTFTNKPDLFDRGGFSALVDLTTGKVRKLAVQSSLAYFNPGCGAGEEAVLTQGDEGVKRTRLLRVDTSNGRIKQRIPVKGQLTSAVPAAGGIVAADRGALVRVDAKGNRRLLVRTSSVPFRVAPDAAGGVVFMERDKAERAVVHRVAPPSKGRSASSATRLAVGGLTDVDVTTGRGGRVFVTGAPQSTAPGASASVRLLDVPAGSRISTEGRLALTSVRSSASVSASSAATGQDAVRKVDISARATSTGRSVSFRADPGQGPATADNRAAGRALSPAVMAGKPAGAGARVMAADPNNPADFNERYCSVPRNDPANQAMQPKPRQVEWAVDQAVRGVLNVNRPANWKNLNMPAYTPQGLFPSVQLVTGGVVPAQVMLGIAAQESNLWQAARFAVPGVTANPLIGNYFGLDIYNDSTADDWSINWGHADCGYGVMQVTDHMRLAGKEKGPEDTAWPYQKQRAVALDFAANIAAGLQILQTKWNQVNGNGLVINNGDASKIENWFFAVWAYNSGFYPSQGDDTPWGVGWSNNPVNPKYPANRKPFLDETYADAAHPQDWPYPEKVMGWAGHPVEVLEAPDVLVAGYRPAWWNGDSKTGPERRRQVKPPLTQFCDQSNDCEPGALHWPDAPEVRGEPAGPCAHQDASGRYDLLCWYHQPSTWKTDCDLTCGNELLRFDPGYAYQDDGTAYPPRCDLSGLPSNARVIDDVSDSTPSIRPSCPRTWTNSGSMTLSFVNDGYGNYPGKIDTHQIGGGFGGHFWFTHTRTSGDTGGKLQVNATWKLNTSYNGPMKVFVALPDHGAHTKLARYVVTTAQGQRERLVRQPGTGNRWVSIGAFMFNNIPQVSLSSVTPDGDGTQDIAFDAVAFAPIAGTFKEESVEAVAVFDEDQNIDAASTMSWLTGPLGSRQNLYDWGMEQTGGILALPACPASGDCAAASVRTFAQQWRDQVTGAGTDPVNHPQGLSIGRWIGFAQPYTDRPTSNSRPAHFDNDDRIKIRSKATVSFVADSGGKVIPGSEWVEYTHRTGNTHLPEFVMKFFDAVKSAYGIAPPNLTYRIKDLNAHNGAYTTANPATNGILPGRAYATAGKAPSLVDSAGNPTQTNATCVAALQVSGGSIGYRPMLGEDGPDSAMSAYVNRLGDSGAVPDKVRDLAEEIRELFFDNGLPGIDGSAFTQAAPIWQELNFKACSDGTVKQNNRPILRGSWMPDQYLYHNGIAMTQTGASTTSKGPLWTGNFKNFSQTPDPNQTYPLWPNAYGVCDAATDRSGNPWDMSPLPTPEDPGINPATAHFCVDKNLARDPSHSN</sequence>
<feature type="domain" description="Golvesin/Xly CBD-like" evidence="3">
    <location>
        <begin position="890"/>
        <end position="985"/>
    </location>
</feature>
<evidence type="ECO:0000256" key="2">
    <source>
        <dbReference type="SAM" id="SignalP"/>
    </source>
</evidence>
<name>A0AAJ2ZKR2_9ACTN</name>
<protein>
    <recommendedName>
        <fullName evidence="3">Golvesin/Xly CBD-like domain-containing protein</fullName>
    </recommendedName>
</protein>
<dbReference type="EMBL" id="CP045309">
    <property type="protein sequence ID" value="QGL49872.1"/>
    <property type="molecule type" value="Genomic_DNA"/>
</dbReference>
<evidence type="ECO:0000259" key="3">
    <source>
        <dbReference type="Pfam" id="PF25275"/>
    </source>
</evidence>
<dbReference type="InterPro" id="IPR033803">
    <property type="entry name" value="CBD-like_Golvesin-Xly"/>
</dbReference>
<gene>
    <name evidence="4" type="ORF">G3561_30035</name>
    <name evidence="5" type="ORF">GCE86_24285</name>
</gene>
<dbReference type="Proteomes" id="UP000402241">
    <property type="component" value="Chromosome"/>
</dbReference>
<evidence type="ECO:0000313" key="4">
    <source>
        <dbReference type="EMBL" id="NES31783.1"/>
    </source>
</evidence>
<feature type="chain" id="PRO_5042618540" description="Golvesin/Xly CBD-like domain-containing protein" evidence="2">
    <location>
        <begin position="23"/>
        <end position="1421"/>
    </location>
</feature>
<dbReference type="InterPro" id="IPR023346">
    <property type="entry name" value="Lysozyme-like_dom_sf"/>
</dbReference>